<accession>A0A084VFY0</accession>
<dbReference type="GO" id="GO:0090729">
    <property type="term" value="F:toxin activity"/>
    <property type="evidence" value="ECO:0007669"/>
    <property type="project" value="UniProtKB-KW"/>
</dbReference>
<dbReference type="EMBL" id="KE524804">
    <property type="protein sequence ID" value="KFB36874.1"/>
    <property type="molecule type" value="Genomic_DNA"/>
</dbReference>
<keyword evidence="2" id="KW-0964">Secreted</keyword>
<evidence type="ECO:0000256" key="2">
    <source>
        <dbReference type="ARBA" id="ARBA00022525"/>
    </source>
</evidence>
<dbReference type="EMBL" id="ATLV01012550">
    <property type="status" value="NOT_ANNOTATED_CDS"/>
    <property type="molecule type" value="Genomic_DNA"/>
</dbReference>
<evidence type="ECO:0000256" key="5">
    <source>
        <dbReference type="SAM" id="SignalP"/>
    </source>
</evidence>
<dbReference type="Pfam" id="PF25001">
    <property type="entry name" value="Aegyptin_C"/>
    <property type="match status" value="1"/>
</dbReference>
<gene>
    <name evidence="7" type="ORF">ZHAS_00004040</name>
</gene>
<keyword evidence="3" id="KW-0800">Toxin</keyword>
<keyword evidence="9" id="KW-1185">Reference proteome</keyword>
<name>A0A084VFY0_ANOSI</name>
<dbReference type="EnsemblMetazoa" id="ASIC004040-RA">
    <property type="protein sequence ID" value="ASIC004040-PA"/>
    <property type="gene ID" value="ASIC004040"/>
</dbReference>
<dbReference type="VEuPathDB" id="VectorBase:ASIS019540"/>
<sequence length="146" mass="16517">MTKMASKTSFILIAFGLICLLQTTPINATNKHAGELLKAFRRIQFDWTKKSFYLHSAKYGVQVQLREPLVKKALGLSDDVNLSTPCLNQMVTKVHDLEDTFYAGFSYGCEIPDQQYTVECLEAAKPNYLNGLEELRSETEKCLEAE</sequence>
<feature type="chain" id="PRO_5010759831" evidence="5">
    <location>
        <begin position="29"/>
        <end position="146"/>
    </location>
</feature>
<dbReference type="VEuPathDB" id="VectorBase:ASIC004040"/>
<evidence type="ECO:0000256" key="3">
    <source>
        <dbReference type="ARBA" id="ARBA00022656"/>
    </source>
</evidence>
<protein>
    <submittedName>
        <fullName evidence="7 8">GSG7 salivary protein</fullName>
    </submittedName>
</protein>
<evidence type="ECO:0000313" key="7">
    <source>
        <dbReference type="EMBL" id="KFB36874.1"/>
    </source>
</evidence>
<organism evidence="7">
    <name type="scientific">Anopheles sinensis</name>
    <name type="common">Mosquito</name>
    <dbReference type="NCBI Taxonomy" id="74873"/>
    <lineage>
        <taxon>Eukaryota</taxon>
        <taxon>Metazoa</taxon>
        <taxon>Ecdysozoa</taxon>
        <taxon>Arthropoda</taxon>
        <taxon>Hexapoda</taxon>
        <taxon>Insecta</taxon>
        <taxon>Pterygota</taxon>
        <taxon>Neoptera</taxon>
        <taxon>Endopterygota</taxon>
        <taxon>Diptera</taxon>
        <taxon>Nematocera</taxon>
        <taxon>Culicoidea</taxon>
        <taxon>Culicidae</taxon>
        <taxon>Anophelinae</taxon>
        <taxon>Anopheles</taxon>
    </lineage>
</organism>
<evidence type="ECO:0000259" key="6">
    <source>
        <dbReference type="Pfam" id="PF25001"/>
    </source>
</evidence>
<reference evidence="8" key="2">
    <citation type="submission" date="2020-05" db="UniProtKB">
        <authorList>
            <consortium name="EnsemblMetazoa"/>
        </authorList>
    </citation>
    <scope>IDENTIFICATION</scope>
</reference>
<keyword evidence="5" id="KW-0732">Signal</keyword>
<comment type="subcellular location">
    <subcellularLocation>
        <location evidence="1">Secreted</location>
    </subcellularLocation>
</comment>
<dbReference type="GO" id="GO:0005576">
    <property type="term" value="C:extracellular region"/>
    <property type="evidence" value="ECO:0007669"/>
    <property type="project" value="UniProtKB-SubCell"/>
</dbReference>
<evidence type="ECO:0000313" key="9">
    <source>
        <dbReference type="Proteomes" id="UP000030765"/>
    </source>
</evidence>
<feature type="signal peptide" evidence="5">
    <location>
        <begin position="1"/>
        <end position="28"/>
    </location>
</feature>
<dbReference type="OrthoDB" id="7719128at2759"/>
<dbReference type="AlphaFoldDB" id="A0A084VFY0"/>
<evidence type="ECO:0000256" key="4">
    <source>
        <dbReference type="ARBA" id="ARBA00023157"/>
    </source>
</evidence>
<feature type="domain" description="Aegyptin/gSG7 salivary protein-like four-helix bundle" evidence="6">
    <location>
        <begin position="28"/>
        <end position="143"/>
    </location>
</feature>
<evidence type="ECO:0000313" key="8">
    <source>
        <dbReference type="EnsemblMetazoa" id="ASIC004040-PA"/>
    </source>
</evidence>
<dbReference type="InterPro" id="IPR056799">
    <property type="entry name" value="ALL3/gSG7_salivary-like_helix"/>
</dbReference>
<reference evidence="7 9" key="1">
    <citation type="journal article" date="2014" name="BMC Genomics">
        <title>Genome sequence of Anopheles sinensis provides insight into genetics basis of mosquito competence for malaria parasites.</title>
        <authorList>
            <person name="Zhou D."/>
            <person name="Zhang D."/>
            <person name="Ding G."/>
            <person name="Shi L."/>
            <person name="Hou Q."/>
            <person name="Ye Y."/>
            <person name="Xu Y."/>
            <person name="Zhou H."/>
            <person name="Xiong C."/>
            <person name="Li S."/>
            <person name="Yu J."/>
            <person name="Hong S."/>
            <person name="Yu X."/>
            <person name="Zou P."/>
            <person name="Chen C."/>
            <person name="Chang X."/>
            <person name="Wang W."/>
            <person name="Lv Y."/>
            <person name="Sun Y."/>
            <person name="Ma L."/>
            <person name="Shen B."/>
            <person name="Zhu C."/>
        </authorList>
    </citation>
    <scope>NUCLEOTIDE SEQUENCE [LARGE SCALE GENOMIC DNA]</scope>
</reference>
<keyword evidence="4" id="KW-1015">Disulfide bond</keyword>
<dbReference type="Proteomes" id="UP000030765">
    <property type="component" value="Unassembled WGS sequence"/>
</dbReference>
<evidence type="ECO:0000256" key="1">
    <source>
        <dbReference type="ARBA" id="ARBA00004613"/>
    </source>
</evidence>
<proteinExistence type="predicted"/>
<dbReference type="OMA" id="NCHDHDQ"/>